<organism evidence="1 2">
    <name type="scientific">Portunus trituberculatus</name>
    <name type="common">Swimming crab</name>
    <name type="synonym">Neptunus trituberculatus</name>
    <dbReference type="NCBI Taxonomy" id="210409"/>
    <lineage>
        <taxon>Eukaryota</taxon>
        <taxon>Metazoa</taxon>
        <taxon>Ecdysozoa</taxon>
        <taxon>Arthropoda</taxon>
        <taxon>Crustacea</taxon>
        <taxon>Multicrustacea</taxon>
        <taxon>Malacostraca</taxon>
        <taxon>Eumalacostraca</taxon>
        <taxon>Eucarida</taxon>
        <taxon>Decapoda</taxon>
        <taxon>Pleocyemata</taxon>
        <taxon>Brachyura</taxon>
        <taxon>Eubrachyura</taxon>
        <taxon>Portunoidea</taxon>
        <taxon>Portunidae</taxon>
        <taxon>Portuninae</taxon>
        <taxon>Portunus</taxon>
    </lineage>
</organism>
<comment type="caution">
    <text evidence="1">The sequence shown here is derived from an EMBL/GenBank/DDBJ whole genome shotgun (WGS) entry which is preliminary data.</text>
</comment>
<evidence type="ECO:0000313" key="1">
    <source>
        <dbReference type="EMBL" id="MPC35519.1"/>
    </source>
</evidence>
<name>A0A5B7EQW4_PORTR</name>
<dbReference type="EMBL" id="VSRR010003296">
    <property type="protein sequence ID" value="MPC35519.1"/>
    <property type="molecule type" value="Genomic_DNA"/>
</dbReference>
<dbReference type="Proteomes" id="UP000324222">
    <property type="component" value="Unassembled WGS sequence"/>
</dbReference>
<dbReference type="AlphaFoldDB" id="A0A5B7EQW4"/>
<proteinExistence type="predicted"/>
<protein>
    <submittedName>
        <fullName evidence="1">Uncharacterized protein</fullName>
    </submittedName>
</protein>
<keyword evidence="2" id="KW-1185">Reference proteome</keyword>
<gene>
    <name evidence="1" type="ORF">E2C01_028944</name>
</gene>
<evidence type="ECO:0000313" key="2">
    <source>
        <dbReference type="Proteomes" id="UP000324222"/>
    </source>
</evidence>
<accession>A0A5B7EQW4</accession>
<sequence length="88" mass="9226">MNIAVVMLRGSEQPLLAKSSIISSLAIMKFNVPVVDGVPDQAIGPRCWPAGSCWGGAGPCYWASDSCSPAMRSHQLEGVAERGWPGAP</sequence>
<reference evidence="1 2" key="1">
    <citation type="submission" date="2019-05" db="EMBL/GenBank/DDBJ databases">
        <title>Another draft genome of Portunus trituberculatus and its Hox gene families provides insights of decapod evolution.</title>
        <authorList>
            <person name="Jeong J.-H."/>
            <person name="Song I."/>
            <person name="Kim S."/>
            <person name="Choi T."/>
            <person name="Kim D."/>
            <person name="Ryu S."/>
            <person name="Kim W."/>
        </authorList>
    </citation>
    <scope>NUCLEOTIDE SEQUENCE [LARGE SCALE GENOMIC DNA]</scope>
    <source>
        <tissue evidence="1">Muscle</tissue>
    </source>
</reference>